<dbReference type="Pfam" id="PF01315">
    <property type="entry name" value="Ald_Xan_dh_C"/>
    <property type="match status" value="1"/>
</dbReference>
<protein>
    <submittedName>
        <fullName evidence="4">Xanthine dehydrogenase family protein molybdopterin-binding subunit</fullName>
    </submittedName>
</protein>
<organism evidence="4 5">
    <name type="scientific">Teichococcus aerophilus</name>
    <dbReference type="NCBI Taxonomy" id="1224513"/>
    <lineage>
        <taxon>Bacteria</taxon>
        <taxon>Pseudomonadati</taxon>
        <taxon>Pseudomonadota</taxon>
        <taxon>Alphaproteobacteria</taxon>
        <taxon>Acetobacterales</taxon>
        <taxon>Roseomonadaceae</taxon>
        <taxon>Roseomonas</taxon>
    </lineage>
</organism>
<dbReference type="InterPro" id="IPR016208">
    <property type="entry name" value="Ald_Oxase/xanthine_DH-like"/>
</dbReference>
<dbReference type="Proteomes" id="UP000626026">
    <property type="component" value="Unassembled WGS sequence"/>
</dbReference>
<evidence type="ECO:0000256" key="2">
    <source>
        <dbReference type="ARBA" id="ARBA00023002"/>
    </source>
</evidence>
<keyword evidence="2" id="KW-0560">Oxidoreductase</keyword>
<dbReference type="InterPro" id="IPR008274">
    <property type="entry name" value="AldOxase/xan_DH_MoCoBD1"/>
</dbReference>
<dbReference type="InterPro" id="IPR036856">
    <property type="entry name" value="Ald_Oxase/Xan_DH_a/b_sf"/>
</dbReference>
<dbReference type="SUPFAM" id="SSF56003">
    <property type="entry name" value="Molybdenum cofactor-binding domain"/>
    <property type="match status" value="1"/>
</dbReference>
<dbReference type="Gene3D" id="3.30.365.10">
    <property type="entry name" value="Aldehyde oxidase/xanthine dehydrogenase, molybdopterin binding domain"/>
    <property type="match status" value="4"/>
</dbReference>
<dbReference type="Pfam" id="PF20256">
    <property type="entry name" value="MoCoBD_2"/>
    <property type="match status" value="1"/>
</dbReference>
<proteinExistence type="predicted"/>
<sequence length="724" mass="77794">MSENTFPDRARVDARDKVRGATRYAADTPLPRLAHAMTVPSPIVRGRLTAIETGAARDMPGVLAVLTWRDFAGVASAGYLLGGGRAFQSHQPMLSDRLVHRGEPVALVVAETLETATAAAALVRATCEAEPFAAALGETGEEVTPPQQSYNVGDAEAAWTAAATRVDAAYSHPAQFQNPMELIATVAEWRDGVLSIHEGSQNAGAVKFGLAAALGLDPAQVRVDSAHLGGAFGQKNSMQLQTVLVARAAMLLGRPVKLVMPRAQLFHTASFRPASRHRVRLGADAQGRMVAAVYEADMQNSRADTLRPTFSEITSRLYDIPNYRSAERLVRTDVQSPGYMRAPFEHPAAFAFESAVDELAHATGQDPLAFRLAHEATRDPVTGRPFSSRLLADCLRQGADRFGWARRTPQPGSMRDENGMLVGWGVASGAYKAAMSPAIARLRVRANGTTRLSVSGHEMGQGMRNAILATLMAHLSIDPARVDIRVGDTEAVPQHLTAGSWGTASAIPVVRQAALEVRQRLAELRGSRQMRGDLHQMLARLRRPHIEVEVRGHAPGQPDAVFGRLQNGLPAAGGPEYPDFVSFSFAAHFVEVRVEPTTRRIRVPRVVSTIDCGRVVSPRTADSQVRGAVVWGIGAALREAAEIDPRFGGVLNNDLAEYVVPVNADIGSIDVGFIDRPDLLLNQAGVKGLGEVAMVGVAAAIGNAIFHATGRRLRELPMRMEHMV</sequence>
<dbReference type="RefSeq" id="WP_187782429.1">
    <property type="nucleotide sequence ID" value="NZ_JACTVA010000001.1"/>
</dbReference>
<comment type="caution">
    <text evidence="4">The sequence shown here is derived from an EMBL/GenBank/DDBJ whole genome shotgun (WGS) entry which is preliminary data.</text>
</comment>
<keyword evidence="1" id="KW-0500">Molybdenum</keyword>
<dbReference type="PANTHER" id="PTHR11908:SF132">
    <property type="entry name" value="ALDEHYDE OXIDASE 1-RELATED"/>
    <property type="match status" value="1"/>
</dbReference>
<dbReference type="PANTHER" id="PTHR11908">
    <property type="entry name" value="XANTHINE DEHYDROGENASE"/>
    <property type="match status" value="1"/>
</dbReference>
<reference evidence="4 5" key="1">
    <citation type="journal article" date="2013" name="Int. J. Syst. Evol. Microbiol.">
        <title>Roseomonas aerophila sp. nov., isolated from air.</title>
        <authorList>
            <person name="Kim S.J."/>
            <person name="Weon H.Y."/>
            <person name="Ahn J.H."/>
            <person name="Hong S.B."/>
            <person name="Seok S.J."/>
            <person name="Whang K.S."/>
            <person name="Kwon S.W."/>
        </authorList>
    </citation>
    <scope>NUCLEOTIDE SEQUENCE [LARGE SCALE GENOMIC DNA]</scope>
    <source>
        <strain evidence="4 5">NBRC 108923</strain>
    </source>
</reference>
<dbReference type="EMBL" id="JACTVA010000001">
    <property type="protein sequence ID" value="MBC9205246.1"/>
    <property type="molecule type" value="Genomic_DNA"/>
</dbReference>
<dbReference type="SMART" id="SM01008">
    <property type="entry name" value="Ald_Xan_dh_C"/>
    <property type="match status" value="1"/>
</dbReference>
<keyword evidence="5" id="KW-1185">Reference proteome</keyword>
<feature type="domain" description="Aldehyde oxidase/xanthine dehydrogenase a/b hammerhead" evidence="3">
    <location>
        <begin position="19"/>
        <end position="131"/>
    </location>
</feature>
<accession>A0ABR7RG16</accession>
<dbReference type="InterPro" id="IPR046867">
    <property type="entry name" value="AldOxase/xan_DH_MoCoBD2"/>
</dbReference>
<gene>
    <name evidence="4" type="ORF">IBL26_00245</name>
</gene>
<evidence type="ECO:0000313" key="4">
    <source>
        <dbReference type="EMBL" id="MBC9205246.1"/>
    </source>
</evidence>
<evidence type="ECO:0000256" key="1">
    <source>
        <dbReference type="ARBA" id="ARBA00022505"/>
    </source>
</evidence>
<dbReference type="SUPFAM" id="SSF54665">
    <property type="entry name" value="CO dehydrogenase molybdoprotein N-domain-like"/>
    <property type="match status" value="1"/>
</dbReference>
<dbReference type="InterPro" id="IPR037165">
    <property type="entry name" value="AldOxase/xan_DH_Mopterin-bd_sf"/>
</dbReference>
<evidence type="ECO:0000259" key="3">
    <source>
        <dbReference type="SMART" id="SM01008"/>
    </source>
</evidence>
<dbReference type="InterPro" id="IPR000674">
    <property type="entry name" value="Ald_Oxase/Xan_DH_a/b"/>
</dbReference>
<dbReference type="Pfam" id="PF02738">
    <property type="entry name" value="MoCoBD_1"/>
    <property type="match status" value="1"/>
</dbReference>
<dbReference type="Gene3D" id="3.90.1170.50">
    <property type="entry name" value="Aldehyde oxidase/xanthine dehydrogenase, a/b hammerhead"/>
    <property type="match status" value="1"/>
</dbReference>
<evidence type="ECO:0000313" key="5">
    <source>
        <dbReference type="Proteomes" id="UP000626026"/>
    </source>
</evidence>
<name>A0ABR7RG16_9PROT</name>